<organism evidence="1 2">
    <name type="scientific">Armillaria ostoyae</name>
    <name type="common">Armillaria root rot fungus</name>
    <dbReference type="NCBI Taxonomy" id="47428"/>
    <lineage>
        <taxon>Eukaryota</taxon>
        <taxon>Fungi</taxon>
        <taxon>Dikarya</taxon>
        <taxon>Basidiomycota</taxon>
        <taxon>Agaricomycotina</taxon>
        <taxon>Agaricomycetes</taxon>
        <taxon>Agaricomycetidae</taxon>
        <taxon>Agaricales</taxon>
        <taxon>Marasmiineae</taxon>
        <taxon>Physalacriaceae</taxon>
        <taxon>Armillaria</taxon>
    </lineage>
</organism>
<name>A0A284RSX1_ARMOS</name>
<gene>
    <name evidence="1" type="ORF">ARMOST_15265</name>
</gene>
<dbReference type="EMBL" id="FUEG01000015">
    <property type="protein sequence ID" value="SJL11854.1"/>
    <property type="molecule type" value="Genomic_DNA"/>
</dbReference>
<keyword evidence="2" id="KW-1185">Reference proteome</keyword>
<sequence length="239" mass="26774">MANFPNGPKMTTSTLSMICFNADISCSVDTIQADVARLGTLSISRTKTRMALPMHPFRCILVPEHVQALELALTIAQAAHLNLRGQEHQLSQQTQVPLTIGSSYDQSTPINPPFRYLSLNATIPSGIDYRWNVSPSLPIQQPSLLQDFLWTFVISDSRQKAIIAALMIILHDYPGLQIICPEDAPPRKEGGDPRISPTFIDGHSHSIDIPETGRRYCTSRLYHSVRSRLVPHVWWDFFA</sequence>
<accession>A0A284RSX1</accession>
<proteinExistence type="predicted"/>
<protein>
    <submittedName>
        <fullName evidence="1">Uncharacterized protein</fullName>
    </submittedName>
</protein>
<evidence type="ECO:0000313" key="1">
    <source>
        <dbReference type="EMBL" id="SJL11854.1"/>
    </source>
</evidence>
<dbReference type="Proteomes" id="UP000219338">
    <property type="component" value="Unassembled WGS sequence"/>
</dbReference>
<reference evidence="2" key="1">
    <citation type="journal article" date="2017" name="Nat. Ecol. Evol.">
        <title>Genome expansion and lineage-specific genetic innovations in the forest pathogenic fungi Armillaria.</title>
        <authorList>
            <person name="Sipos G."/>
            <person name="Prasanna A.N."/>
            <person name="Walter M.C."/>
            <person name="O'Connor E."/>
            <person name="Balint B."/>
            <person name="Krizsan K."/>
            <person name="Kiss B."/>
            <person name="Hess J."/>
            <person name="Varga T."/>
            <person name="Slot J."/>
            <person name="Riley R."/>
            <person name="Boka B."/>
            <person name="Rigling D."/>
            <person name="Barry K."/>
            <person name="Lee J."/>
            <person name="Mihaltcheva S."/>
            <person name="LaButti K."/>
            <person name="Lipzen A."/>
            <person name="Waldron R."/>
            <person name="Moloney N.M."/>
            <person name="Sperisen C."/>
            <person name="Kredics L."/>
            <person name="Vagvoelgyi C."/>
            <person name="Patrignani A."/>
            <person name="Fitzpatrick D."/>
            <person name="Nagy I."/>
            <person name="Doyle S."/>
            <person name="Anderson J.B."/>
            <person name="Grigoriev I.V."/>
            <person name="Gueldener U."/>
            <person name="Muensterkoetter M."/>
            <person name="Nagy L.G."/>
        </authorList>
    </citation>
    <scope>NUCLEOTIDE SEQUENCE [LARGE SCALE GENOMIC DNA]</scope>
    <source>
        <strain evidence="2">C18/9</strain>
    </source>
</reference>
<evidence type="ECO:0000313" key="2">
    <source>
        <dbReference type="Proteomes" id="UP000219338"/>
    </source>
</evidence>
<dbReference type="AlphaFoldDB" id="A0A284RSX1"/>